<proteinExistence type="predicted"/>
<evidence type="ECO:0000256" key="1">
    <source>
        <dbReference type="SAM" id="Phobius"/>
    </source>
</evidence>
<sequence>MVGYKIALFIHILSVASWFGGLAVMSVWLRKSIKLNETGISMTKSMESVHNLNVRMMIPVAILALAAGLYMLVSGNFGADKPLWLTIKERFGSLFILLYAIGLPIYGGKLFKKVAEGGDQAVSVVKRYIALLNTTLVVLLFIIFVVSFKF</sequence>
<evidence type="ECO:0000313" key="3">
    <source>
        <dbReference type="Proteomes" id="UP001595843"/>
    </source>
</evidence>
<keyword evidence="1" id="KW-0472">Membrane</keyword>
<evidence type="ECO:0008006" key="4">
    <source>
        <dbReference type="Google" id="ProtNLM"/>
    </source>
</evidence>
<gene>
    <name evidence="2" type="ORF">ACFOUO_00785</name>
</gene>
<feature type="transmembrane region" description="Helical" evidence="1">
    <location>
        <begin position="6"/>
        <end position="29"/>
    </location>
</feature>
<organism evidence="2 3">
    <name type="scientific">Salinithrix halophila</name>
    <dbReference type="NCBI Taxonomy" id="1485204"/>
    <lineage>
        <taxon>Bacteria</taxon>
        <taxon>Bacillati</taxon>
        <taxon>Bacillota</taxon>
        <taxon>Bacilli</taxon>
        <taxon>Bacillales</taxon>
        <taxon>Thermoactinomycetaceae</taxon>
        <taxon>Salinithrix</taxon>
    </lineage>
</organism>
<name>A0ABV8J9U5_9BACL</name>
<dbReference type="RefSeq" id="WP_380701172.1">
    <property type="nucleotide sequence ID" value="NZ_JBHSAP010000003.1"/>
</dbReference>
<protein>
    <recommendedName>
        <fullName evidence="4">Copper resistance protein D</fullName>
    </recommendedName>
</protein>
<feature type="transmembrane region" description="Helical" evidence="1">
    <location>
        <begin position="91"/>
        <end position="107"/>
    </location>
</feature>
<dbReference type="Proteomes" id="UP001595843">
    <property type="component" value="Unassembled WGS sequence"/>
</dbReference>
<keyword evidence="3" id="KW-1185">Reference proteome</keyword>
<feature type="transmembrane region" description="Helical" evidence="1">
    <location>
        <begin position="128"/>
        <end position="148"/>
    </location>
</feature>
<dbReference type="EMBL" id="JBHSAP010000003">
    <property type="protein sequence ID" value="MFC4075349.1"/>
    <property type="molecule type" value="Genomic_DNA"/>
</dbReference>
<comment type="caution">
    <text evidence="2">The sequence shown here is derived from an EMBL/GenBank/DDBJ whole genome shotgun (WGS) entry which is preliminary data.</text>
</comment>
<evidence type="ECO:0000313" key="2">
    <source>
        <dbReference type="EMBL" id="MFC4075349.1"/>
    </source>
</evidence>
<reference evidence="3" key="1">
    <citation type="journal article" date="2019" name="Int. J. Syst. Evol. Microbiol.">
        <title>The Global Catalogue of Microorganisms (GCM) 10K type strain sequencing project: providing services to taxonomists for standard genome sequencing and annotation.</title>
        <authorList>
            <consortium name="The Broad Institute Genomics Platform"/>
            <consortium name="The Broad Institute Genome Sequencing Center for Infectious Disease"/>
            <person name="Wu L."/>
            <person name="Ma J."/>
        </authorList>
    </citation>
    <scope>NUCLEOTIDE SEQUENCE [LARGE SCALE GENOMIC DNA]</scope>
    <source>
        <strain evidence="3">IBRC-M 10813</strain>
    </source>
</reference>
<accession>A0ABV8J9U5</accession>
<keyword evidence="1" id="KW-1133">Transmembrane helix</keyword>
<keyword evidence="1" id="KW-0812">Transmembrane</keyword>
<feature type="transmembrane region" description="Helical" evidence="1">
    <location>
        <begin position="52"/>
        <end position="71"/>
    </location>
</feature>